<dbReference type="Pfam" id="PF20168">
    <property type="entry name" value="PDS5"/>
    <property type="match status" value="1"/>
</dbReference>
<gene>
    <name evidence="2" type="ORF">Fot_13494</name>
</gene>
<protein>
    <submittedName>
        <fullName evidence="2">Late embryogenesis abundant (LEA) hydroxyproline-rich glycoprotein family</fullName>
    </submittedName>
</protein>
<sequence>MAEKKEQVKPLAPAAHRIKIDEDEDISMEFRNNHHRKCLTCCGCTTAIFLIQVMIILVLVFTVFRVKDPVIKMNNVKIQGLDVLTRTNNLQFEVNLTVEADVSVKNPNVASFKFSNTTTSLYYDGHVIGEARIPAGQARARRTLDMNVSIDVMVDKLLVLPRLRSDLASGVKKSLLNKIHQYVKDHILEPKYACTFILDYGYQHIDFEENKCKLNDIIQMCKQERARQVSTQFDANSATFYPVCKHVVHGLAHHSPFPNVDESKHVKAFETIYRSSCPIS</sequence>
<keyword evidence="1" id="KW-0472">Membrane</keyword>
<dbReference type="InterPro" id="IPR055301">
    <property type="entry name" value="Lea14-like_2"/>
</dbReference>
<evidence type="ECO:0000313" key="2">
    <source>
        <dbReference type="EMBL" id="KAL2544261.1"/>
    </source>
</evidence>
<keyword evidence="1" id="KW-0812">Transmembrane</keyword>
<evidence type="ECO:0000256" key="1">
    <source>
        <dbReference type="SAM" id="Phobius"/>
    </source>
</evidence>
<accession>A0ABD1W3M3</accession>
<proteinExistence type="predicted"/>
<feature type="transmembrane region" description="Helical" evidence="1">
    <location>
        <begin position="38"/>
        <end position="64"/>
    </location>
</feature>
<keyword evidence="3" id="KW-1185">Reference proteome</keyword>
<organism evidence="2 3">
    <name type="scientific">Forsythia ovata</name>
    <dbReference type="NCBI Taxonomy" id="205694"/>
    <lineage>
        <taxon>Eukaryota</taxon>
        <taxon>Viridiplantae</taxon>
        <taxon>Streptophyta</taxon>
        <taxon>Embryophyta</taxon>
        <taxon>Tracheophyta</taxon>
        <taxon>Spermatophyta</taxon>
        <taxon>Magnoliopsida</taxon>
        <taxon>eudicotyledons</taxon>
        <taxon>Gunneridae</taxon>
        <taxon>Pentapetalae</taxon>
        <taxon>asterids</taxon>
        <taxon>lamiids</taxon>
        <taxon>Lamiales</taxon>
        <taxon>Oleaceae</taxon>
        <taxon>Forsythieae</taxon>
        <taxon>Forsythia</taxon>
    </lineage>
</organism>
<dbReference type="Gene3D" id="2.60.40.1820">
    <property type="match status" value="1"/>
</dbReference>
<comment type="caution">
    <text evidence="2">The sequence shown here is derived from an EMBL/GenBank/DDBJ whole genome shotgun (WGS) entry which is preliminary data.</text>
</comment>
<dbReference type="AlphaFoldDB" id="A0ABD1W3M3"/>
<dbReference type="Proteomes" id="UP001604277">
    <property type="component" value="Unassembled WGS sequence"/>
</dbReference>
<evidence type="ECO:0000313" key="3">
    <source>
        <dbReference type="Proteomes" id="UP001604277"/>
    </source>
</evidence>
<name>A0ABD1W3M3_9LAMI</name>
<reference evidence="3" key="1">
    <citation type="submission" date="2024-07" db="EMBL/GenBank/DDBJ databases">
        <title>Two chromosome-level genome assemblies of Korean endemic species Abeliophyllum distichum and Forsythia ovata (Oleaceae).</title>
        <authorList>
            <person name="Jang H."/>
        </authorList>
    </citation>
    <scope>NUCLEOTIDE SEQUENCE [LARGE SCALE GENOMIC DNA]</scope>
</reference>
<dbReference type="SUPFAM" id="SSF117070">
    <property type="entry name" value="LEA14-like"/>
    <property type="match status" value="1"/>
</dbReference>
<dbReference type="EMBL" id="JBFOLJ010000004">
    <property type="protein sequence ID" value="KAL2544261.1"/>
    <property type="molecule type" value="Genomic_DNA"/>
</dbReference>
<keyword evidence="1" id="KW-1133">Transmembrane helix</keyword>
<dbReference type="PANTHER" id="PTHR31852">
    <property type="entry name" value="LATE EMBRYOGENESIS ABUNDANT (LEA) HYDROXYPROLINE-RICH GLYCOPROTEIN FAMILY"/>
    <property type="match status" value="1"/>
</dbReference>